<comment type="similarity">
    <text evidence="1">Belongs to the prokaryotic/mitochondrial release factor family.</text>
</comment>
<feature type="region of interest" description="Disordered" evidence="2">
    <location>
        <begin position="51"/>
        <end position="75"/>
    </location>
</feature>
<dbReference type="Proteomes" id="UP000008311">
    <property type="component" value="Unassembled WGS sequence"/>
</dbReference>
<protein>
    <recommendedName>
        <fullName evidence="3">Prokaryotic-type class I peptide chain release factors domain-containing protein</fullName>
    </recommendedName>
</protein>
<reference evidence="5" key="1">
    <citation type="journal article" date="2010" name="Nat. Biotechnol.">
        <title>Draft genome sequence of the oilseed species Ricinus communis.</title>
        <authorList>
            <person name="Chan A.P."/>
            <person name="Crabtree J."/>
            <person name="Zhao Q."/>
            <person name="Lorenzi H."/>
            <person name="Orvis J."/>
            <person name="Puiu D."/>
            <person name="Melake-Berhan A."/>
            <person name="Jones K.M."/>
            <person name="Redman J."/>
            <person name="Chen G."/>
            <person name="Cahoon E.B."/>
            <person name="Gedil M."/>
            <person name="Stanke M."/>
            <person name="Haas B.J."/>
            <person name="Wortman J.R."/>
            <person name="Fraser-Liggett C.M."/>
            <person name="Ravel J."/>
            <person name="Rabinowicz P.D."/>
        </authorList>
    </citation>
    <scope>NUCLEOTIDE SEQUENCE [LARGE SCALE GENOMIC DNA]</scope>
    <source>
        <strain evidence="5">cv. Hale</strain>
    </source>
</reference>
<sequence>MAVVLTHRPTGVSVTIDSRSQADNRRVARDELLRKLRAVSKADEVATAAADKRAQVGTGQRGDKVRSYQVQNQVV</sequence>
<dbReference type="AlphaFoldDB" id="B9TJK6"/>
<dbReference type="Gene3D" id="3.30.160.20">
    <property type="match status" value="1"/>
</dbReference>
<evidence type="ECO:0000256" key="2">
    <source>
        <dbReference type="SAM" id="MobiDB-lite"/>
    </source>
</evidence>
<dbReference type="Pfam" id="PF00472">
    <property type="entry name" value="RF-1"/>
    <property type="match status" value="1"/>
</dbReference>
<gene>
    <name evidence="4" type="ORF">RCOM_2006170</name>
</gene>
<evidence type="ECO:0000259" key="3">
    <source>
        <dbReference type="Pfam" id="PF00472"/>
    </source>
</evidence>
<keyword evidence="5" id="KW-1185">Reference proteome</keyword>
<feature type="non-terminal residue" evidence="4">
    <location>
        <position position="75"/>
    </location>
</feature>
<dbReference type="InterPro" id="IPR000352">
    <property type="entry name" value="Pep_chain_release_fac_I"/>
</dbReference>
<evidence type="ECO:0000313" key="5">
    <source>
        <dbReference type="Proteomes" id="UP000008311"/>
    </source>
</evidence>
<dbReference type="InterPro" id="IPR045853">
    <property type="entry name" value="Pep_chain_release_fac_I_sf"/>
</dbReference>
<accession>B9TJK6</accession>
<organism evidence="4 5">
    <name type="scientific">Ricinus communis</name>
    <name type="common">Castor bean</name>
    <dbReference type="NCBI Taxonomy" id="3988"/>
    <lineage>
        <taxon>Eukaryota</taxon>
        <taxon>Viridiplantae</taxon>
        <taxon>Streptophyta</taxon>
        <taxon>Embryophyta</taxon>
        <taxon>Tracheophyta</taxon>
        <taxon>Spermatophyta</taxon>
        <taxon>Magnoliopsida</taxon>
        <taxon>eudicotyledons</taxon>
        <taxon>Gunneridae</taxon>
        <taxon>Pentapetalae</taxon>
        <taxon>rosids</taxon>
        <taxon>fabids</taxon>
        <taxon>Malpighiales</taxon>
        <taxon>Euphorbiaceae</taxon>
        <taxon>Acalyphoideae</taxon>
        <taxon>Acalypheae</taxon>
        <taxon>Ricinus</taxon>
    </lineage>
</organism>
<dbReference type="InParanoid" id="B9TJK6"/>
<dbReference type="GO" id="GO:0003747">
    <property type="term" value="F:translation release factor activity"/>
    <property type="evidence" value="ECO:0007669"/>
    <property type="project" value="InterPro"/>
</dbReference>
<name>B9TJK6_RICCO</name>
<proteinExistence type="inferred from homology"/>
<feature type="domain" description="Prokaryotic-type class I peptide chain release factors" evidence="3">
    <location>
        <begin position="2"/>
        <end position="73"/>
    </location>
</feature>
<dbReference type="SUPFAM" id="SSF75620">
    <property type="entry name" value="Release factor"/>
    <property type="match status" value="1"/>
</dbReference>
<evidence type="ECO:0000313" key="4">
    <source>
        <dbReference type="EMBL" id="EEF23957.1"/>
    </source>
</evidence>
<dbReference type="EMBL" id="EQ984041">
    <property type="protein sequence ID" value="EEF23957.1"/>
    <property type="molecule type" value="Genomic_DNA"/>
</dbReference>
<evidence type="ECO:0000256" key="1">
    <source>
        <dbReference type="ARBA" id="ARBA00010835"/>
    </source>
</evidence>